<feature type="domain" description="SLH" evidence="3">
    <location>
        <begin position="29"/>
        <end position="93"/>
    </location>
</feature>
<dbReference type="Gene3D" id="2.40.160.180">
    <property type="entry name" value="Carbohydrate-selective porin OprB"/>
    <property type="match status" value="1"/>
</dbReference>
<dbReference type="InterPro" id="IPR001119">
    <property type="entry name" value="SLH_dom"/>
</dbReference>
<dbReference type="PANTHER" id="PTHR43308">
    <property type="entry name" value="OUTER MEMBRANE PROTEIN ALPHA-RELATED"/>
    <property type="match status" value="1"/>
</dbReference>
<organism evidence="4">
    <name type="scientific">Symploca sp. SIO1C4</name>
    <dbReference type="NCBI Taxonomy" id="2607765"/>
    <lineage>
        <taxon>Bacteria</taxon>
        <taxon>Bacillati</taxon>
        <taxon>Cyanobacteriota</taxon>
        <taxon>Cyanophyceae</taxon>
        <taxon>Coleofasciculales</taxon>
        <taxon>Coleofasciculaceae</taxon>
        <taxon>Symploca</taxon>
    </lineage>
</organism>
<evidence type="ECO:0000256" key="2">
    <source>
        <dbReference type="RuleBase" id="RU363072"/>
    </source>
</evidence>
<comment type="similarity">
    <text evidence="1 2">Belongs to the OprB family.</text>
</comment>
<dbReference type="PROSITE" id="PS51272">
    <property type="entry name" value="SLH"/>
    <property type="match status" value="1"/>
</dbReference>
<dbReference type="NCBIfam" id="NF033921">
    <property type="entry name" value="por_somb"/>
    <property type="match status" value="1"/>
</dbReference>
<accession>A0A6B3NGY3</accession>
<dbReference type="InterPro" id="IPR051465">
    <property type="entry name" value="Cell_Envelope_Struct_Comp"/>
</dbReference>
<dbReference type="EMBL" id="JAAHFQ010000689">
    <property type="protein sequence ID" value="NER30977.1"/>
    <property type="molecule type" value="Genomic_DNA"/>
</dbReference>
<protein>
    <submittedName>
        <fullName evidence="4">Iron uptake porin</fullName>
    </submittedName>
</protein>
<gene>
    <name evidence="4" type="ORF">F6J89_25995</name>
</gene>
<dbReference type="Pfam" id="PF00395">
    <property type="entry name" value="SLH"/>
    <property type="match status" value="1"/>
</dbReference>
<dbReference type="AlphaFoldDB" id="A0A6B3NGY3"/>
<dbReference type="InterPro" id="IPR047684">
    <property type="entry name" value="Por_som-like"/>
</dbReference>
<dbReference type="GO" id="GO:0015288">
    <property type="term" value="F:porin activity"/>
    <property type="evidence" value="ECO:0007669"/>
    <property type="project" value="InterPro"/>
</dbReference>
<dbReference type="InterPro" id="IPR007049">
    <property type="entry name" value="Carb-sel_porin_OprB"/>
</dbReference>
<evidence type="ECO:0000256" key="1">
    <source>
        <dbReference type="ARBA" id="ARBA00008769"/>
    </source>
</evidence>
<dbReference type="InterPro" id="IPR038673">
    <property type="entry name" value="OprB_sf"/>
</dbReference>
<sequence>MPSAFRVDNHSKQLNRLGKRNRSRSQVTNVSQLRDVQPGDWAYEALRSLVERYGCIAGYPDGSFRGNRALTRFEFAAGLNACLQQIERLISSNGSIGREDLERLQRLSQDFEAELGTIGTRVDNLEGRVASLEDSQFSTTVSFGGEAIFALAGAGGGEPPGQGETNVVFNHLTRLGIASSFTGKDRLRLTLASGNFDDFGFANVNSLNTYAALLSYQDGLDNDVIIDTLEYRFAANNRLVFTFKPVGFSLSSVLSANSPYFDVGRGAISRFGQASPLFSIGALSAGAGFDWLITNKLRLQAAYGTRDSSDPSQGINGADHSALGVQLLANPFKNVVTGVTYVNAYAEDGRLDTFTGSFNADSSGLIFEPTQTHAIGGTLQWRLAPNLTLGTWGGWTFSNSVTSDSYANTNTYLVSLGISDIFGREGDLLALLFGQPLKLEEGEGLLFGEDNATSFHYEVFYRYKLNNHVWITPGFFMVTNPGNRAQNDTIYVGTIRTTFRF</sequence>
<name>A0A6B3NGY3_9CYAN</name>
<dbReference type="Pfam" id="PF04966">
    <property type="entry name" value="OprB"/>
    <property type="match status" value="1"/>
</dbReference>
<reference evidence="4" key="1">
    <citation type="submission" date="2019-11" db="EMBL/GenBank/DDBJ databases">
        <title>Genomic insights into an expanded diversity of filamentous marine cyanobacteria reveals the extraordinary biosynthetic potential of Moorea and Okeania.</title>
        <authorList>
            <person name="Ferreira Leao T."/>
            <person name="Wang M."/>
            <person name="Moss N."/>
            <person name="Da Silva R."/>
            <person name="Sanders J."/>
            <person name="Nurk S."/>
            <person name="Gurevich A."/>
            <person name="Humphrey G."/>
            <person name="Reher R."/>
            <person name="Zhu Q."/>
            <person name="Belda-Ferre P."/>
            <person name="Glukhov E."/>
            <person name="Rex R."/>
            <person name="Dorrestein P.C."/>
            <person name="Knight R."/>
            <person name="Pevzner P."/>
            <person name="Gerwick W.H."/>
            <person name="Gerwick L."/>
        </authorList>
    </citation>
    <scope>NUCLEOTIDE SEQUENCE</scope>
    <source>
        <strain evidence="4">SIO1C4</strain>
    </source>
</reference>
<dbReference type="GO" id="GO:0008643">
    <property type="term" value="P:carbohydrate transport"/>
    <property type="evidence" value="ECO:0007669"/>
    <property type="project" value="InterPro"/>
</dbReference>
<evidence type="ECO:0000259" key="3">
    <source>
        <dbReference type="PROSITE" id="PS51272"/>
    </source>
</evidence>
<evidence type="ECO:0000313" key="4">
    <source>
        <dbReference type="EMBL" id="NER30977.1"/>
    </source>
</evidence>
<dbReference type="GO" id="GO:0016020">
    <property type="term" value="C:membrane"/>
    <property type="evidence" value="ECO:0007669"/>
    <property type="project" value="InterPro"/>
</dbReference>
<comment type="caution">
    <text evidence="4">The sequence shown here is derived from an EMBL/GenBank/DDBJ whole genome shotgun (WGS) entry which is preliminary data.</text>
</comment>
<proteinExistence type="inferred from homology"/>
<dbReference type="PANTHER" id="PTHR43308:SF1">
    <property type="entry name" value="OUTER MEMBRANE PROTEIN ALPHA"/>
    <property type="match status" value="1"/>
</dbReference>